<keyword evidence="16" id="KW-1185">Reference proteome</keyword>
<feature type="binding site" evidence="13">
    <location>
        <position position="250"/>
    </location>
    <ligand>
        <name>Zn(2+)</name>
        <dbReference type="ChEBI" id="CHEBI:29105"/>
        <label>1</label>
        <note>catalytic</note>
    </ligand>
</feature>
<accession>A0A934Q3M4</accession>
<keyword evidence="10 14" id="KW-0456">Lyase</keyword>
<feature type="binding site" evidence="13">
    <location>
        <position position="131"/>
    </location>
    <ligand>
        <name>Zn(2+)</name>
        <dbReference type="ChEBI" id="CHEBI:29105"/>
        <label>2</label>
    </ligand>
</feature>
<dbReference type="RefSeq" id="WP_200113516.1">
    <property type="nucleotide sequence ID" value="NZ_JAEHOH010000002.1"/>
</dbReference>
<reference evidence="15" key="1">
    <citation type="submission" date="2020-12" db="EMBL/GenBank/DDBJ databases">
        <title>Leucobacter sp. CAS1, isolated from Chromium sludge.</title>
        <authorList>
            <person name="Xu Z."/>
        </authorList>
    </citation>
    <scope>NUCLEOTIDE SEQUENCE</scope>
    <source>
        <strain evidence="15">CSA1</strain>
    </source>
</reference>
<dbReference type="GO" id="GO:0004332">
    <property type="term" value="F:fructose-bisphosphate aldolase activity"/>
    <property type="evidence" value="ECO:0007669"/>
    <property type="project" value="UniProtKB-EC"/>
</dbReference>
<dbReference type="InterPro" id="IPR000771">
    <property type="entry name" value="FBA_II"/>
</dbReference>
<evidence type="ECO:0000256" key="4">
    <source>
        <dbReference type="ARBA" id="ARBA00005812"/>
    </source>
</evidence>
<evidence type="ECO:0000313" key="15">
    <source>
        <dbReference type="EMBL" id="MBK0417855.1"/>
    </source>
</evidence>
<evidence type="ECO:0000256" key="2">
    <source>
        <dbReference type="ARBA" id="ARBA00002181"/>
    </source>
</evidence>
<evidence type="ECO:0000256" key="1">
    <source>
        <dbReference type="ARBA" id="ARBA00000441"/>
    </source>
</evidence>
<comment type="similarity">
    <text evidence="4 14">Belongs to the class II fructose-bisphosphate aldolase family.</text>
</comment>
<feature type="binding site" evidence="13">
    <location>
        <position position="96"/>
    </location>
    <ligand>
        <name>Zn(2+)</name>
        <dbReference type="ChEBI" id="CHEBI:29105"/>
        <label>1</label>
        <note>catalytic</note>
    </ligand>
</feature>
<feature type="binding site" evidence="13">
    <location>
        <position position="212"/>
    </location>
    <ligand>
        <name>Zn(2+)</name>
        <dbReference type="ChEBI" id="CHEBI:29105"/>
        <label>1</label>
        <note>catalytic</note>
    </ligand>
</feature>
<dbReference type="InterPro" id="IPR013785">
    <property type="entry name" value="Aldolase_TIM"/>
</dbReference>
<feature type="active site" description="Proton donor" evidence="11">
    <location>
        <position position="95"/>
    </location>
</feature>
<dbReference type="SUPFAM" id="SSF51569">
    <property type="entry name" value="Aldolase"/>
    <property type="match status" value="1"/>
</dbReference>
<evidence type="ECO:0000256" key="13">
    <source>
        <dbReference type="PIRSR" id="PIRSR001359-3"/>
    </source>
</evidence>
<dbReference type="Gene3D" id="3.20.20.70">
    <property type="entry name" value="Aldolase class I"/>
    <property type="match status" value="1"/>
</dbReference>
<feature type="binding site" evidence="12">
    <location>
        <position position="213"/>
    </location>
    <ligand>
        <name>dihydroxyacetone phosphate</name>
        <dbReference type="ChEBI" id="CHEBI:57642"/>
    </ligand>
</feature>
<evidence type="ECO:0000256" key="7">
    <source>
        <dbReference type="ARBA" id="ARBA00022723"/>
    </source>
</evidence>
<dbReference type="PANTHER" id="PTHR30559">
    <property type="entry name" value="FRUCTOSE-BISPHOSPHATE ALDOLASE CLASS 2"/>
    <property type="match status" value="1"/>
</dbReference>
<dbReference type="EMBL" id="JAEHOH010000002">
    <property type="protein sequence ID" value="MBK0417855.1"/>
    <property type="molecule type" value="Genomic_DNA"/>
</dbReference>
<dbReference type="PROSITE" id="PS00602">
    <property type="entry name" value="ALDOLASE_CLASS_II_1"/>
    <property type="match status" value="1"/>
</dbReference>
<keyword evidence="9 14" id="KW-0324">Glycolysis</keyword>
<dbReference type="PANTHER" id="PTHR30559:SF0">
    <property type="entry name" value="FRUCTOSE-BISPHOSPHATE ALDOLASE"/>
    <property type="match status" value="1"/>
</dbReference>
<dbReference type="PROSITE" id="PS00806">
    <property type="entry name" value="ALDOLASE_CLASS_II_2"/>
    <property type="match status" value="1"/>
</dbReference>
<dbReference type="EC" id="4.1.2.13" evidence="5 14"/>
<dbReference type="GO" id="GO:0006096">
    <property type="term" value="P:glycolytic process"/>
    <property type="evidence" value="ECO:0007669"/>
    <property type="project" value="UniProtKB-KW"/>
</dbReference>
<evidence type="ECO:0000256" key="8">
    <source>
        <dbReference type="ARBA" id="ARBA00022833"/>
    </source>
</evidence>
<organism evidence="15 16">
    <name type="scientific">Leucobacter chromiisoli</name>
    <dbReference type="NCBI Taxonomy" id="2796471"/>
    <lineage>
        <taxon>Bacteria</taxon>
        <taxon>Bacillati</taxon>
        <taxon>Actinomycetota</taxon>
        <taxon>Actinomycetes</taxon>
        <taxon>Micrococcales</taxon>
        <taxon>Microbacteriaceae</taxon>
        <taxon>Leucobacter</taxon>
    </lineage>
</organism>
<evidence type="ECO:0000256" key="3">
    <source>
        <dbReference type="ARBA" id="ARBA00004714"/>
    </source>
</evidence>
<evidence type="ECO:0000256" key="5">
    <source>
        <dbReference type="ARBA" id="ARBA00013068"/>
    </source>
</evidence>
<keyword evidence="7 13" id="KW-0479">Metal-binding</keyword>
<evidence type="ECO:0000256" key="11">
    <source>
        <dbReference type="PIRSR" id="PIRSR001359-1"/>
    </source>
</evidence>
<evidence type="ECO:0000256" key="9">
    <source>
        <dbReference type="ARBA" id="ARBA00023152"/>
    </source>
</evidence>
<name>A0A934Q3M4_9MICO</name>
<proteinExistence type="inferred from homology"/>
<gene>
    <name evidence="15" type="primary">fbaA</name>
    <name evidence="15" type="ORF">JD276_02240</name>
</gene>
<dbReference type="PIRSF" id="PIRSF001359">
    <property type="entry name" value="F_bP_aldolase_II"/>
    <property type="match status" value="1"/>
</dbReference>
<dbReference type="AlphaFoldDB" id="A0A934Q3M4"/>
<comment type="pathway">
    <text evidence="3 14">Carbohydrate degradation; glycolysis; D-glyceraldehyde 3-phosphate and glycerone phosphate from D-glucose: step 4/4.</text>
</comment>
<evidence type="ECO:0000256" key="12">
    <source>
        <dbReference type="PIRSR" id="PIRSR001359-2"/>
    </source>
</evidence>
<protein>
    <recommendedName>
        <fullName evidence="6 14">Fructose-bisphosphate aldolase</fullName>
        <shortName evidence="14">FBP aldolase</shortName>
        <ecNumber evidence="5 14">4.1.2.13</ecNumber>
    </recommendedName>
</protein>
<keyword evidence="8 13" id="KW-0862">Zinc</keyword>
<dbReference type="InterPro" id="IPR006411">
    <property type="entry name" value="Fruct_bisP_bact"/>
</dbReference>
<comment type="function">
    <text evidence="2 14">Catalyzes the aldol condensation of dihydroxyacetone phosphate (DHAP or glycerone-phosphate) with glyceraldehyde 3-phosphate (G3P) to form fructose 1,6-bisphosphate (FBP) in gluconeogenesis and the reverse reaction in glycolysis.</text>
</comment>
<dbReference type="NCBIfam" id="TIGR01520">
    <property type="entry name" value="FruBisAldo_II_A"/>
    <property type="match status" value="1"/>
</dbReference>
<feature type="binding site" evidence="13">
    <location>
        <position position="161"/>
    </location>
    <ligand>
        <name>Zn(2+)</name>
        <dbReference type="ChEBI" id="CHEBI:29105"/>
        <label>2</label>
    </ligand>
</feature>
<sequence>MPVATPEQYAHMLDTAKQGGFAFPAVNVSSSQTLNAALQGFAEAGSDGIIQVTTGGADYFAGHTVKNRAGGAIAFAAYAEEVAKAYDVTVALHTDHCPKTALDDFLLPLIAASEERVKNGGLPYFQSHMWDGSAVPLDENLRIGQEILPRLHAIDVVLEVEIGVVGGEEDGVSHEINDQLYTTLEDAVATVEALGLGEQGRYMTALTFGNVHGVYKPGNVKLRPALLGEIQQGLAAKYGTGEKPLDLVFHGGSGSTPEEIAEAVANGVIKMNIDTDTQYAFTRSIAGSMFRNYDGVLKVDGEVGNKKQYDPRAWGKVAETAMAARLVEAAEQLGSAGKSVSA</sequence>
<evidence type="ECO:0000313" key="16">
    <source>
        <dbReference type="Proteomes" id="UP000608530"/>
    </source>
</evidence>
<comment type="cofactor">
    <cofactor evidence="13 14">
        <name>Zn(2+)</name>
        <dbReference type="ChEBI" id="CHEBI:29105"/>
    </cofactor>
    <text evidence="13 14">Binds 2 Zn(2+) ions per subunit. One is catalytic and the other provides a structural contribution.</text>
</comment>
<evidence type="ECO:0000256" key="10">
    <source>
        <dbReference type="ARBA" id="ARBA00023239"/>
    </source>
</evidence>
<dbReference type="NCBIfam" id="NF006628">
    <property type="entry name" value="PRK09197.1"/>
    <property type="match status" value="1"/>
</dbReference>
<dbReference type="GO" id="GO:0008270">
    <property type="term" value="F:zinc ion binding"/>
    <property type="evidence" value="ECO:0007669"/>
    <property type="project" value="UniProtKB-UniRule"/>
</dbReference>
<comment type="catalytic activity">
    <reaction evidence="1 14">
        <text>beta-D-fructose 1,6-bisphosphate = D-glyceraldehyde 3-phosphate + dihydroxyacetone phosphate</text>
        <dbReference type="Rhea" id="RHEA:14729"/>
        <dbReference type="ChEBI" id="CHEBI:32966"/>
        <dbReference type="ChEBI" id="CHEBI:57642"/>
        <dbReference type="ChEBI" id="CHEBI:59776"/>
        <dbReference type="EC" id="4.1.2.13"/>
    </reaction>
</comment>
<feature type="binding site" evidence="12">
    <location>
        <begin position="251"/>
        <end position="253"/>
    </location>
    <ligand>
        <name>dihydroxyacetone phosphate</name>
        <dbReference type="ChEBI" id="CHEBI:57642"/>
    </ligand>
</feature>
<dbReference type="GO" id="GO:0005829">
    <property type="term" value="C:cytosol"/>
    <property type="evidence" value="ECO:0007669"/>
    <property type="project" value="TreeGrafter"/>
</dbReference>
<dbReference type="Proteomes" id="UP000608530">
    <property type="component" value="Unassembled WGS sequence"/>
</dbReference>
<feature type="binding site" evidence="12">
    <location>
        <begin position="272"/>
        <end position="275"/>
    </location>
    <ligand>
        <name>dihydroxyacetone phosphate</name>
        <dbReference type="ChEBI" id="CHEBI:57642"/>
    </ligand>
</feature>
<evidence type="ECO:0000256" key="14">
    <source>
        <dbReference type="RuleBase" id="RU366023"/>
    </source>
</evidence>
<dbReference type="NCBIfam" id="TIGR00167">
    <property type="entry name" value="cbbA"/>
    <property type="match status" value="1"/>
</dbReference>
<dbReference type="Pfam" id="PF01116">
    <property type="entry name" value="F_bP_aldolase"/>
    <property type="match status" value="1"/>
</dbReference>
<comment type="caution">
    <text evidence="15">The sequence shown here is derived from an EMBL/GenBank/DDBJ whole genome shotgun (WGS) entry which is preliminary data.</text>
</comment>
<evidence type="ECO:0000256" key="6">
    <source>
        <dbReference type="ARBA" id="ARBA00013779"/>
    </source>
</evidence>